<accession>A0A917QFX5</accession>
<name>A0A917QFX5_9HYPH</name>
<dbReference type="PANTHER" id="PTHR43685:SF11">
    <property type="entry name" value="GLYCOSYLTRANSFERASE TAGX-RELATED"/>
    <property type="match status" value="1"/>
</dbReference>
<keyword evidence="3" id="KW-1185">Reference proteome</keyword>
<dbReference type="CDD" id="cd00761">
    <property type="entry name" value="Glyco_tranf_GTA_type"/>
    <property type="match status" value="1"/>
</dbReference>
<dbReference type="PANTHER" id="PTHR43685">
    <property type="entry name" value="GLYCOSYLTRANSFERASE"/>
    <property type="match status" value="1"/>
</dbReference>
<sequence>MSAAAPLVTIAMTCFDARETVLRALESAFAQDWPSREILVVDDASADDTATIVETAVAGRSDARLVRHSRNSGVGAARATLLEEARGTFVVFFDDDDTSGPSRVRVQIERILAEEARRPGPVVCYASGRRIYPSGHAMSIDAIGSRDTPPSGADVAAWLLVYERRPGLFYGGGTPACSLAARCEDLRRVGGFDPRLRRLEDVDLAIRLAFAGATFVGTTERLYTQYATTGNDKTPERNLTGELAIVEKHAAFLQEHGLLDYARRWPMLRYRHFAGDRPGFVRDLVGLLLRHPVRTTRHLLATGPKRLSHERAAGRGGGRR</sequence>
<evidence type="ECO:0000313" key="2">
    <source>
        <dbReference type="EMBL" id="GGK47040.1"/>
    </source>
</evidence>
<proteinExistence type="predicted"/>
<organism evidence="2 3">
    <name type="scientific">Salinarimonas ramus</name>
    <dbReference type="NCBI Taxonomy" id="690164"/>
    <lineage>
        <taxon>Bacteria</taxon>
        <taxon>Pseudomonadati</taxon>
        <taxon>Pseudomonadota</taxon>
        <taxon>Alphaproteobacteria</taxon>
        <taxon>Hyphomicrobiales</taxon>
        <taxon>Salinarimonadaceae</taxon>
        <taxon>Salinarimonas</taxon>
    </lineage>
</organism>
<protein>
    <submittedName>
        <fullName evidence="2">Glycosyl transferase</fullName>
    </submittedName>
</protein>
<dbReference type="Pfam" id="PF00535">
    <property type="entry name" value="Glycos_transf_2"/>
    <property type="match status" value="1"/>
</dbReference>
<reference evidence="2 3" key="1">
    <citation type="journal article" date="2014" name="Int. J. Syst. Evol. Microbiol.">
        <title>Complete genome sequence of Corynebacterium casei LMG S-19264T (=DSM 44701T), isolated from a smear-ripened cheese.</title>
        <authorList>
            <consortium name="US DOE Joint Genome Institute (JGI-PGF)"/>
            <person name="Walter F."/>
            <person name="Albersmeier A."/>
            <person name="Kalinowski J."/>
            <person name="Ruckert C."/>
        </authorList>
    </citation>
    <scope>NUCLEOTIDE SEQUENCE [LARGE SCALE GENOMIC DNA]</scope>
    <source>
        <strain evidence="2 3">CGMCC 1.9161</strain>
    </source>
</reference>
<dbReference type="Gene3D" id="3.90.550.10">
    <property type="entry name" value="Spore Coat Polysaccharide Biosynthesis Protein SpsA, Chain A"/>
    <property type="match status" value="1"/>
</dbReference>
<evidence type="ECO:0000259" key="1">
    <source>
        <dbReference type="Pfam" id="PF00535"/>
    </source>
</evidence>
<gene>
    <name evidence="2" type="ORF">GCM10011322_37630</name>
</gene>
<dbReference type="InterPro" id="IPR050834">
    <property type="entry name" value="Glycosyltransf_2"/>
</dbReference>
<dbReference type="Proteomes" id="UP000600449">
    <property type="component" value="Unassembled WGS sequence"/>
</dbReference>
<dbReference type="RefSeq" id="WP_188914803.1">
    <property type="nucleotide sequence ID" value="NZ_BMMF01000012.1"/>
</dbReference>
<dbReference type="GO" id="GO:0016740">
    <property type="term" value="F:transferase activity"/>
    <property type="evidence" value="ECO:0007669"/>
    <property type="project" value="UniProtKB-KW"/>
</dbReference>
<dbReference type="EMBL" id="BMMF01000012">
    <property type="protein sequence ID" value="GGK47040.1"/>
    <property type="molecule type" value="Genomic_DNA"/>
</dbReference>
<feature type="domain" description="Glycosyltransferase 2-like" evidence="1">
    <location>
        <begin position="9"/>
        <end position="116"/>
    </location>
</feature>
<dbReference type="InterPro" id="IPR029044">
    <property type="entry name" value="Nucleotide-diphossugar_trans"/>
</dbReference>
<comment type="caution">
    <text evidence="2">The sequence shown here is derived from an EMBL/GenBank/DDBJ whole genome shotgun (WGS) entry which is preliminary data.</text>
</comment>
<keyword evidence="2" id="KW-0808">Transferase</keyword>
<evidence type="ECO:0000313" key="3">
    <source>
        <dbReference type="Proteomes" id="UP000600449"/>
    </source>
</evidence>
<dbReference type="InterPro" id="IPR001173">
    <property type="entry name" value="Glyco_trans_2-like"/>
</dbReference>
<dbReference type="AlphaFoldDB" id="A0A917QFX5"/>
<dbReference type="SUPFAM" id="SSF53448">
    <property type="entry name" value="Nucleotide-diphospho-sugar transferases"/>
    <property type="match status" value="1"/>
</dbReference>